<dbReference type="GO" id="GO:0008652">
    <property type="term" value="P:amino acid biosynthetic process"/>
    <property type="evidence" value="ECO:0007669"/>
    <property type="project" value="UniProtKB-UniRule"/>
</dbReference>
<dbReference type="AlphaFoldDB" id="A0A6J4HZS9"/>
<protein>
    <recommendedName>
        <fullName evidence="1 2">chorismate mutase</fullName>
        <ecNumber evidence="1 2">5.4.99.5</ecNumber>
    </recommendedName>
</protein>
<dbReference type="SUPFAM" id="SSF55298">
    <property type="entry name" value="YjgF-like"/>
    <property type="match status" value="1"/>
</dbReference>
<comment type="catalytic activity">
    <reaction evidence="2">
        <text>chorismate = prephenate</text>
        <dbReference type="Rhea" id="RHEA:13897"/>
        <dbReference type="ChEBI" id="CHEBI:29748"/>
        <dbReference type="ChEBI" id="CHEBI:29934"/>
        <dbReference type="EC" id="5.4.99.5"/>
    </reaction>
</comment>
<dbReference type="EC" id="5.4.99.5" evidence="1 2"/>
<sequence length="149" mass="15784">MTGEHLGAVGATGTGLQAQEVGTLGSATVPGAVRALRGATTIDADEAGQVEDRVVALLQEMLSRNGVEHEEIISILFTATDDVHSAFPATAARTIGLGDVPLICARELDITDATPRCIRVMMHLWTEQGRADLRHVYLEGAKGLRDDLP</sequence>
<dbReference type="NCBIfam" id="TIGR01796">
    <property type="entry name" value="CM_mono_aroH"/>
    <property type="match status" value="1"/>
</dbReference>
<dbReference type="PANTHER" id="PTHR21164">
    <property type="entry name" value="CHORISMATE MUTASE"/>
    <property type="match status" value="1"/>
</dbReference>
<accession>A0A6J4HZS9</accession>
<organism evidence="3">
    <name type="scientific">uncultured Acidimicrobiales bacterium</name>
    <dbReference type="NCBI Taxonomy" id="310071"/>
    <lineage>
        <taxon>Bacteria</taxon>
        <taxon>Bacillati</taxon>
        <taxon>Actinomycetota</taxon>
        <taxon>Acidimicrobiia</taxon>
        <taxon>Acidimicrobiales</taxon>
        <taxon>environmental samples</taxon>
    </lineage>
</organism>
<dbReference type="Gene3D" id="3.30.1330.40">
    <property type="entry name" value="RutC-like"/>
    <property type="match status" value="1"/>
</dbReference>
<dbReference type="GO" id="GO:0046417">
    <property type="term" value="P:chorismate metabolic process"/>
    <property type="evidence" value="ECO:0007669"/>
    <property type="project" value="TreeGrafter"/>
</dbReference>
<keyword evidence="2 3" id="KW-0413">Isomerase</keyword>
<evidence type="ECO:0000256" key="1">
    <source>
        <dbReference type="NCBIfam" id="TIGR01796"/>
    </source>
</evidence>
<dbReference type="GO" id="GO:0009073">
    <property type="term" value="P:aromatic amino acid family biosynthetic process"/>
    <property type="evidence" value="ECO:0007669"/>
    <property type="project" value="UniProtKB-UniRule"/>
</dbReference>
<dbReference type="PROSITE" id="PS51167">
    <property type="entry name" value="CHORISMATE_MUT_1"/>
    <property type="match status" value="1"/>
</dbReference>
<reference evidence="3" key="1">
    <citation type="submission" date="2020-02" db="EMBL/GenBank/DDBJ databases">
        <authorList>
            <person name="Meier V. D."/>
        </authorList>
    </citation>
    <scope>NUCLEOTIDE SEQUENCE</scope>
    <source>
        <strain evidence="3">AVDCRST_MAG20</strain>
    </source>
</reference>
<gene>
    <name evidence="3" type="ORF">AVDCRST_MAG20-1561</name>
</gene>
<dbReference type="PANTHER" id="PTHR21164:SF0">
    <property type="entry name" value="CHORISMATE MUTASE AROH"/>
    <property type="match status" value="1"/>
</dbReference>
<dbReference type="GO" id="GO:0004106">
    <property type="term" value="F:chorismate mutase activity"/>
    <property type="evidence" value="ECO:0007669"/>
    <property type="project" value="UniProtKB-UniRule"/>
</dbReference>
<dbReference type="EMBL" id="CADCSY010000069">
    <property type="protein sequence ID" value="CAA9237595.1"/>
    <property type="molecule type" value="Genomic_DNA"/>
</dbReference>
<keyword evidence="2" id="KW-0028">Amino-acid biosynthesis</keyword>
<dbReference type="InterPro" id="IPR008243">
    <property type="entry name" value="Chorismate_mutase_AroH"/>
</dbReference>
<proteinExistence type="predicted"/>
<dbReference type="CDD" id="cd02185">
    <property type="entry name" value="AroH"/>
    <property type="match status" value="1"/>
</dbReference>
<dbReference type="InterPro" id="IPR035959">
    <property type="entry name" value="RutC-like_sf"/>
</dbReference>
<keyword evidence="2" id="KW-0057">Aromatic amino acid biosynthesis</keyword>
<evidence type="ECO:0000313" key="3">
    <source>
        <dbReference type="EMBL" id="CAA9237595.1"/>
    </source>
</evidence>
<dbReference type="Pfam" id="PF07736">
    <property type="entry name" value="CM_1"/>
    <property type="match status" value="1"/>
</dbReference>
<evidence type="ECO:0000256" key="2">
    <source>
        <dbReference type="PROSITE-ProRule" id="PRU00514"/>
    </source>
</evidence>
<name>A0A6J4HZS9_9ACTN</name>